<dbReference type="PANTHER" id="PTHR15071">
    <property type="entry name" value="MANNOSE-6-PHOSPHATE RECEPTOR FAMILY MEMBER"/>
    <property type="match status" value="1"/>
</dbReference>
<keyword evidence="10" id="KW-1185">Reference proteome</keyword>
<dbReference type="GO" id="GO:0034045">
    <property type="term" value="C:phagophore assembly site membrane"/>
    <property type="evidence" value="ECO:0007669"/>
    <property type="project" value="UniProtKB-SubCell"/>
</dbReference>
<protein>
    <submittedName>
        <fullName evidence="9">Cln5la</fullName>
    </submittedName>
</protein>
<dbReference type="Proteomes" id="UP001431209">
    <property type="component" value="Unassembled WGS sequence"/>
</dbReference>
<evidence type="ECO:0000313" key="10">
    <source>
        <dbReference type="Proteomes" id="UP001431209"/>
    </source>
</evidence>
<evidence type="ECO:0000256" key="6">
    <source>
        <dbReference type="ARBA" id="ARBA00023136"/>
    </source>
</evidence>
<dbReference type="EMBL" id="JAOPGA020001852">
    <property type="protein sequence ID" value="KAL0491715.1"/>
    <property type="molecule type" value="Genomic_DNA"/>
</dbReference>
<gene>
    <name evidence="9" type="ORF">AKO1_000649</name>
</gene>
<proteinExistence type="predicted"/>
<keyword evidence="5 7" id="KW-1133">Transmembrane helix</keyword>
<evidence type="ECO:0000256" key="5">
    <source>
        <dbReference type="ARBA" id="ARBA00022989"/>
    </source>
</evidence>
<evidence type="ECO:0000256" key="7">
    <source>
        <dbReference type="SAM" id="Phobius"/>
    </source>
</evidence>
<feature type="signal peptide" evidence="8">
    <location>
        <begin position="1"/>
        <end position="19"/>
    </location>
</feature>
<name>A0AAW2ZSD7_9EUKA</name>
<evidence type="ECO:0000256" key="2">
    <source>
        <dbReference type="ARBA" id="ARBA00022692"/>
    </source>
</evidence>
<keyword evidence="3 8" id="KW-0732">Signal</keyword>
<dbReference type="GO" id="GO:0015031">
    <property type="term" value="P:protein transport"/>
    <property type="evidence" value="ECO:0007669"/>
    <property type="project" value="UniProtKB-KW"/>
</dbReference>
<dbReference type="InterPro" id="IPR009011">
    <property type="entry name" value="Man6P_isomerase_rcpt-bd_dom_sf"/>
</dbReference>
<organism evidence="9 10">
    <name type="scientific">Acrasis kona</name>
    <dbReference type="NCBI Taxonomy" id="1008807"/>
    <lineage>
        <taxon>Eukaryota</taxon>
        <taxon>Discoba</taxon>
        <taxon>Heterolobosea</taxon>
        <taxon>Tetramitia</taxon>
        <taxon>Eutetramitia</taxon>
        <taxon>Acrasidae</taxon>
        <taxon>Acrasis</taxon>
    </lineage>
</organism>
<keyword evidence="6 7" id="KW-0472">Membrane</keyword>
<evidence type="ECO:0000256" key="1">
    <source>
        <dbReference type="ARBA" id="ARBA00004472"/>
    </source>
</evidence>
<comment type="subcellular location">
    <subcellularLocation>
        <location evidence="1">Preautophagosomal structure membrane</location>
        <topology evidence="1">Single-pass type I membrane protein</topology>
    </subcellularLocation>
</comment>
<dbReference type="Gene3D" id="2.70.130.10">
    <property type="entry name" value="Mannose-6-phosphate receptor binding domain"/>
    <property type="match status" value="1"/>
</dbReference>
<keyword evidence="4" id="KW-0653">Protein transport</keyword>
<evidence type="ECO:0000256" key="8">
    <source>
        <dbReference type="SAM" id="SignalP"/>
    </source>
</evidence>
<dbReference type="AlphaFoldDB" id="A0AAW2ZSD7"/>
<dbReference type="Pfam" id="PF09451">
    <property type="entry name" value="ATG27"/>
    <property type="match status" value="1"/>
</dbReference>
<keyword evidence="4" id="KW-0813">Transport</keyword>
<dbReference type="PANTHER" id="PTHR15071:SF0">
    <property type="entry name" value="MANNOSE 6-PHOSPHATE RECEPTOR-LIKE PROTEIN 1"/>
    <property type="match status" value="1"/>
</dbReference>
<dbReference type="InterPro" id="IPR018939">
    <property type="entry name" value="Autophagy-rel_prot_27"/>
</dbReference>
<evidence type="ECO:0000256" key="3">
    <source>
        <dbReference type="ARBA" id="ARBA00022729"/>
    </source>
</evidence>
<evidence type="ECO:0000313" key="9">
    <source>
        <dbReference type="EMBL" id="KAL0491715.1"/>
    </source>
</evidence>
<feature type="transmembrane region" description="Helical" evidence="7">
    <location>
        <begin position="192"/>
        <end position="217"/>
    </location>
</feature>
<comment type="caution">
    <text evidence="9">The sequence shown here is derived from an EMBL/GenBank/DDBJ whole genome shotgun (WGS) entry which is preliminary data.</text>
</comment>
<dbReference type="SUPFAM" id="SSF50911">
    <property type="entry name" value="Mannose 6-phosphate receptor domain"/>
    <property type="match status" value="1"/>
</dbReference>
<sequence>MTGASLIFFITSLIVSVYASCVLETPDGTIDVSLAASTKGFFHKQPSTTFEEYFFNICKKLSNFPDIEKSSVKNAFAYDMQTYYGGLRILRPIAPTSADEVKIALADPKNTKGGVVLTHSTVDVTGADDNEKYTLVVNLSCDENENDEPSEDAIEVEKVQTESLNYKITVTTKTRAACPRKGGSHGGPLGQYGIGGLIVTLLLVCVVLYFIIGTLLLKFKFQKTGSDIIPQKEFWMDLPVLVKDGCLFIFEGVMVLVNKMRGKSAVYNNV</sequence>
<dbReference type="GO" id="GO:0000139">
    <property type="term" value="C:Golgi membrane"/>
    <property type="evidence" value="ECO:0007669"/>
    <property type="project" value="UniProtKB-SubCell"/>
</dbReference>
<reference evidence="9 10" key="1">
    <citation type="submission" date="2024-03" db="EMBL/GenBank/DDBJ databases">
        <title>The Acrasis kona genome and developmental transcriptomes reveal deep origins of eukaryotic multicellular pathways.</title>
        <authorList>
            <person name="Sheikh S."/>
            <person name="Fu C.-J."/>
            <person name="Brown M.W."/>
            <person name="Baldauf S.L."/>
        </authorList>
    </citation>
    <scope>NUCLEOTIDE SEQUENCE [LARGE SCALE GENOMIC DNA]</scope>
    <source>
        <strain evidence="9 10">ATCC MYA-3509</strain>
    </source>
</reference>
<keyword evidence="2 7" id="KW-0812">Transmembrane</keyword>
<evidence type="ECO:0000256" key="4">
    <source>
        <dbReference type="ARBA" id="ARBA00022927"/>
    </source>
</evidence>
<accession>A0AAW2ZSD7</accession>
<feature type="chain" id="PRO_5043890116" evidence="8">
    <location>
        <begin position="20"/>
        <end position="270"/>
    </location>
</feature>